<feature type="transmembrane region" description="Helical" evidence="1">
    <location>
        <begin position="114"/>
        <end position="138"/>
    </location>
</feature>
<dbReference type="EMBL" id="NFKK01000002">
    <property type="protein sequence ID" value="OUP54041.1"/>
    <property type="molecule type" value="Genomic_DNA"/>
</dbReference>
<keyword evidence="1" id="KW-0472">Membrane</keyword>
<feature type="transmembrane region" description="Helical" evidence="1">
    <location>
        <begin position="36"/>
        <end position="56"/>
    </location>
</feature>
<feature type="transmembrane region" description="Helical" evidence="1">
    <location>
        <begin position="63"/>
        <end position="81"/>
    </location>
</feature>
<proteinExistence type="predicted"/>
<keyword evidence="1" id="KW-0812">Transmembrane</keyword>
<sequence length="142" mass="15623">MRRFIGPITVLLLWAALTVGLNVWFTMNPDNSQTNLIVSIVYMVLLLVIIPVGLPLHSRLLEVLLMLYALVLGVMDIAIFLNMKHTLVDTLGNAMLAPFHGLFYFENFLGMGSFAIHAVIGFFAAFLTLAAGVGACMVQPRE</sequence>
<evidence type="ECO:0000313" key="2">
    <source>
        <dbReference type="EMBL" id="OUP54041.1"/>
    </source>
</evidence>
<evidence type="ECO:0000313" key="3">
    <source>
        <dbReference type="Proteomes" id="UP000195897"/>
    </source>
</evidence>
<keyword evidence="1" id="KW-1133">Transmembrane helix</keyword>
<accession>A0A1Y4LGQ5</accession>
<reference evidence="3" key="1">
    <citation type="submission" date="2017-04" db="EMBL/GenBank/DDBJ databases">
        <title>Function of individual gut microbiota members based on whole genome sequencing of pure cultures obtained from chicken caecum.</title>
        <authorList>
            <person name="Medvecky M."/>
            <person name="Cejkova D."/>
            <person name="Polansky O."/>
            <person name="Karasova D."/>
            <person name="Kubasova T."/>
            <person name="Cizek A."/>
            <person name="Rychlik I."/>
        </authorList>
    </citation>
    <scope>NUCLEOTIDE SEQUENCE [LARGE SCALE GENOMIC DNA]</scope>
    <source>
        <strain evidence="3">An180</strain>
    </source>
</reference>
<name>A0A1Y4LGQ5_9FIRM</name>
<organism evidence="2 3">
    <name type="scientific">Butyricicoccus pullicaecorum</name>
    <dbReference type="NCBI Taxonomy" id="501571"/>
    <lineage>
        <taxon>Bacteria</taxon>
        <taxon>Bacillati</taxon>
        <taxon>Bacillota</taxon>
        <taxon>Clostridia</taxon>
        <taxon>Eubacteriales</taxon>
        <taxon>Butyricicoccaceae</taxon>
        <taxon>Butyricicoccus</taxon>
    </lineage>
</organism>
<dbReference type="AlphaFoldDB" id="A0A1Y4LGQ5"/>
<dbReference type="Proteomes" id="UP000195897">
    <property type="component" value="Unassembled WGS sequence"/>
</dbReference>
<gene>
    <name evidence="2" type="ORF">B5F17_02190</name>
</gene>
<protein>
    <submittedName>
        <fullName evidence="2">Uncharacterized protein</fullName>
    </submittedName>
</protein>
<evidence type="ECO:0000256" key="1">
    <source>
        <dbReference type="SAM" id="Phobius"/>
    </source>
</evidence>
<dbReference type="RefSeq" id="WP_087370292.1">
    <property type="nucleotide sequence ID" value="NZ_NFKK01000002.1"/>
</dbReference>
<comment type="caution">
    <text evidence="2">The sequence shown here is derived from an EMBL/GenBank/DDBJ whole genome shotgun (WGS) entry which is preliminary data.</text>
</comment>